<dbReference type="EMBL" id="BSDZ01000013">
    <property type="protein sequence ID" value="GLI62605.1"/>
    <property type="molecule type" value="Genomic_DNA"/>
</dbReference>
<reference evidence="1 2" key="1">
    <citation type="journal article" date="2023" name="IScience">
        <title>Expanded male sex-determining region conserved during the evolution of homothallism in the green alga Volvox.</title>
        <authorList>
            <person name="Yamamoto K."/>
            <person name="Matsuzaki R."/>
            <person name="Mahakham W."/>
            <person name="Heman W."/>
            <person name="Sekimoto H."/>
            <person name="Kawachi M."/>
            <person name="Minakuchi Y."/>
            <person name="Toyoda A."/>
            <person name="Nozaki H."/>
        </authorList>
    </citation>
    <scope>NUCLEOTIDE SEQUENCE [LARGE SCALE GENOMIC DNA]</scope>
    <source>
        <strain evidence="1 2">NIES-4468</strain>
    </source>
</reference>
<dbReference type="Proteomes" id="UP001165090">
    <property type="component" value="Unassembled WGS sequence"/>
</dbReference>
<evidence type="ECO:0000313" key="1">
    <source>
        <dbReference type="EMBL" id="GLI62605.1"/>
    </source>
</evidence>
<gene>
    <name evidence="1" type="ORF">VaNZ11_005146</name>
</gene>
<comment type="caution">
    <text evidence="1">The sequence shown here is derived from an EMBL/GenBank/DDBJ whole genome shotgun (WGS) entry which is preliminary data.</text>
</comment>
<evidence type="ECO:0000313" key="2">
    <source>
        <dbReference type="Proteomes" id="UP001165090"/>
    </source>
</evidence>
<organism evidence="1 2">
    <name type="scientific">Volvox africanus</name>
    <dbReference type="NCBI Taxonomy" id="51714"/>
    <lineage>
        <taxon>Eukaryota</taxon>
        <taxon>Viridiplantae</taxon>
        <taxon>Chlorophyta</taxon>
        <taxon>core chlorophytes</taxon>
        <taxon>Chlorophyceae</taxon>
        <taxon>CS clade</taxon>
        <taxon>Chlamydomonadales</taxon>
        <taxon>Volvocaceae</taxon>
        <taxon>Volvox</taxon>
    </lineage>
</organism>
<name>A0ABQ5RYF1_9CHLO</name>
<accession>A0ABQ5RYF1</accession>
<keyword evidence="2" id="KW-1185">Reference proteome</keyword>
<proteinExistence type="predicted"/>
<sequence length="113" mass="12484">MTTLAGKSLRQTTSRAAAAAEETWSLISVLRDGFRQVVDDTEENRMAVRKVTAQAISKEQCFRSWNFLKLQPQDKGKVHLPASTQLPQPSSALANGKQRFTAKAVVVSYSCRS</sequence>
<protein>
    <submittedName>
        <fullName evidence="1">Uncharacterized protein</fullName>
    </submittedName>
</protein>